<proteinExistence type="inferred from homology"/>
<evidence type="ECO:0000313" key="10">
    <source>
        <dbReference type="Proteomes" id="UP000054466"/>
    </source>
</evidence>
<dbReference type="GO" id="GO:0046872">
    <property type="term" value="F:metal ion binding"/>
    <property type="evidence" value="ECO:0007669"/>
    <property type="project" value="UniProtKB-KW"/>
</dbReference>
<evidence type="ECO:0000256" key="2">
    <source>
        <dbReference type="ARBA" id="ARBA00022487"/>
    </source>
</evidence>
<dbReference type="PANTHER" id="PTHR33938:SF8">
    <property type="entry name" value="CARBOXYLIC ESTER HYDROLASE"/>
    <property type="match status" value="1"/>
</dbReference>
<name>A0A0D2B6U3_9EURO</name>
<comment type="similarity">
    <text evidence="1 8">Belongs to the tannase family.</text>
</comment>
<accession>A0A0D2B6U3</accession>
<keyword evidence="3" id="KW-0479">Metal-binding</keyword>
<dbReference type="RefSeq" id="XP_016253548.1">
    <property type="nucleotide sequence ID" value="XM_016386620.1"/>
</dbReference>
<evidence type="ECO:0000256" key="5">
    <source>
        <dbReference type="ARBA" id="ARBA00022801"/>
    </source>
</evidence>
<sequence length="558" mass="60365">MALSACQSSTFTFPFIAGTTLVSLTAQVFNQSNPSIFPIETYASTPVPLNHSLSFCNVSLTYSHPGYNDAVNTNVYLPFNNDWNGRLLGVGGGGFDTGENAKLMLGGLVLGYAAVSTDGGHRGGAFTPDIASVADWAILSPGNNNLPLIEDFATTSVRDTSMISKSISTAFYGKSPKKAYWTGCSQGGRQGHMLAQRYPGTYDGILANAPAINWGQFFPNMLWPAAVMNSIKYYPAPCEIAAITTAAVKACDGLDGVVDGVISRNDLCHFDATTVVGQEINCDETGQLVDTDTDTNVTTYKVKISQGAATMMNLTWQGSTSADGLFEWYGYGRGADISVTGNTTCELADASGESDSRFNCTAVPLLLGENWIRKFIYAVPEDNLKTHAASGPVPPWSFMANITSREAYDEIFKLSLVTFTDWLETASSNLDDFRKRGGKLLTWHGGNDQYIAPNGTVDYYERVLARDRSLRVQTSDYYRFFEAPGLPHCAMGPGPYPLTGLDALVKWVEEGQAPDTLDAVSLPDATGQTWARPLCLYPKKQVWNGKGNPRDPSGWTCQ</sequence>
<keyword evidence="6" id="KW-0106">Calcium</keyword>
<evidence type="ECO:0000256" key="3">
    <source>
        <dbReference type="ARBA" id="ARBA00022723"/>
    </source>
</evidence>
<protein>
    <recommendedName>
        <fullName evidence="8">Carboxylic ester hydrolase</fullName>
        <ecNumber evidence="8">3.1.1.-</ecNumber>
    </recommendedName>
</protein>
<dbReference type="EMBL" id="KN847040">
    <property type="protein sequence ID" value="KIW33332.1"/>
    <property type="molecule type" value="Genomic_DNA"/>
</dbReference>
<dbReference type="Proteomes" id="UP000054466">
    <property type="component" value="Unassembled WGS sequence"/>
</dbReference>
<dbReference type="SUPFAM" id="SSF53474">
    <property type="entry name" value="alpha/beta-Hydrolases"/>
    <property type="match status" value="1"/>
</dbReference>
<keyword evidence="2" id="KW-0719">Serine esterase</keyword>
<keyword evidence="10" id="KW-1185">Reference proteome</keyword>
<dbReference type="VEuPathDB" id="FungiDB:PV07_00189"/>
<dbReference type="GeneID" id="27339383"/>
<dbReference type="EC" id="3.1.1.-" evidence="8"/>
<dbReference type="OrthoDB" id="3039123at2759"/>
<evidence type="ECO:0000256" key="4">
    <source>
        <dbReference type="ARBA" id="ARBA00022729"/>
    </source>
</evidence>
<evidence type="ECO:0000256" key="7">
    <source>
        <dbReference type="ARBA" id="ARBA00023157"/>
    </source>
</evidence>
<evidence type="ECO:0000256" key="6">
    <source>
        <dbReference type="ARBA" id="ARBA00022837"/>
    </source>
</evidence>
<reference evidence="9 10" key="1">
    <citation type="submission" date="2015-01" db="EMBL/GenBank/DDBJ databases">
        <title>The Genome Sequence of Cladophialophora immunda CBS83496.</title>
        <authorList>
            <consortium name="The Broad Institute Genomics Platform"/>
            <person name="Cuomo C."/>
            <person name="de Hoog S."/>
            <person name="Gorbushina A."/>
            <person name="Stielow B."/>
            <person name="Teixiera M."/>
            <person name="Abouelleil A."/>
            <person name="Chapman S.B."/>
            <person name="Priest M."/>
            <person name="Young S.K."/>
            <person name="Wortman J."/>
            <person name="Nusbaum C."/>
            <person name="Birren B."/>
        </authorList>
    </citation>
    <scope>NUCLEOTIDE SEQUENCE [LARGE SCALE GENOMIC DNA]</scope>
    <source>
        <strain evidence="9 10">CBS 83496</strain>
    </source>
</reference>
<keyword evidence="4" id="KW-0732">Signal</keyword>
<evidence type="ECO:0000256" key="8">
    <source>
        <dbReference type="RuleBase" id="RU361238"/>
    </source>
</evidence>
<dbReference type="InterPro" id="IPR011118">
    <property type="entry name" value="Tannase/feruloyl_esterase"/>
</dbReference>
<dbReference type="Gene3D" id="3.40.50.1820">
    <property type="entry name" value="alpha/beta hydrolase"/>
    <property type="match status" value="1"/>
</dbReference>
<keyword evidence="5 8" id="KW-0378">Hydrolase</keyword>
<dbReference type="STRING" id="569365.A0A0D2B6U3"/>
<evidence type="ECO:0000256" key="1">
    <source>
        <dbReference type="ARBA" id="ARBA00006249"/>
    </source>
</evidence>
<dbReference type="HOGENOM" id="CLU_014819_3_2_1"/>
<gene>
    <name evidence="9" type="ORF">PV07_00189</name>
</gene>
<dbReference type="AlphaFoldDB" id="A0A0D2B6U3"/>
<dbReference type="GO" id="GO:0030600">
    <property type="term" value="F:feruloyl esterase activity"/>
    <property type="evidence" value="ECO:0007669"/>
    <property type="project" value="UniProtKB-ARBA"/>
</dbReference>
<dbReference type="PANTHER" id="PTHR33938">
    <property type="entry name" value="FERULOYL ESTERASE B-RELATED"/>
    <property type="match status" value="1"/>
</dbReference>
<keyword evidence="7" id="KW-1015">Disulfide bond</keyword>
<evidence type="ECO:0000313" key="9">
    <source>
        <dbReference type="EMBL" id="KIW33332.1"/>
    </source>
</evidence>
<dbReference type="InterPro" id="IPR029058">
    <property type="entry name" value="AB_hydrolase_fold"/>
</dbReference>
<dbReference type="Pfam" id="PF07519">
    <property type="entry name" value="Tannase"/>
    <property type="match status" value="1"/>
</dbReference>
<organism evidence="9 10">
    <name type="scientific">Cladophialophora immunda</name>
    <dbReference type="NCBI Taxonomy" id="569365"/>
    <lineage>
        <taxon>Eukaryota</taxon>
        <taxon>Fungi</taxon>
        <taxon>Dikarya</taxon>
        <taxon>Ascomycota</taxon>
        <taxon>Pezizomycotina</taxon>
        <taxon>Eurotiomycetes</taxon>
        <taxon>Chaetothyriomycetidae</taxon>
        <taxon>Chaetothyriales</taxon>
        <taxon>Herpotrichiellaceae</taxon>
        <taxon>Cladophialophora</taxon>
    </lineage>
</organism>